<dbReference type="AlphaFoldDB" id="A0A9W8ED31"/>
<dbReference type="Proteomes" id="UP001151582">
    <property type="component" value="Unassembled WGS sequence"/>
</dbReference>
<dbReference type="EMBL" id="JANBQB010000334">
    <property type="protein sequence ID" value="KAJ1977614.1"/>
    <property type="molecule type" value="Genomic_DNA"/>
</dbReference>
<evidence type="ECO:0000256" key="2">
    <source>
        <dbReference type="SAM" id="MobiDB-lite"/>
    </source>
</evidence>
<dbReference type="Pfam" id="PF13041">
    <property type="entry name" value="PPR_2"/>
    <property type="match status" value="1"/>
</dbReference>
<dbReference type="OrthoDB" id="185373at2759"/>
<reference evidence="3" key="1">
    <citation type="submission" date="2022-07" db="EMBL/GenBank/DDBJ databases">
        <title>Phylogenomic reconstructions and comparative analyses of Kickxellomycotina fungi.</title>
        <authorList>
            <person name="Reynolds N.K."/>
            <person name="Stajich J.E."/>
            <person name="Barry K."/>
            <person name="Grigoriev I.V."/>
            <person name="Crous P."/>
            <person name="Smith M.E."/>
        </authorList>
    </citation>
    <scope>NUCLEOTIDE SEQUENCE</scope>
    <source>
        <strain evidence="3">RSA 567</strain>
    </source>
</reference>
<evidence type="ECO:0000313" key="3">
    <source>
        <dbReference type="EMBL" id="KAJ1977614.1"/>
    </source>
</evidence>
<name>A0A9W8ED31_9FUNG</name>
<dbReference type="Gene3D" id="1.25.40.10">
    <property type="entry name" value="Tetratricopeptide repeat domain"/>
    <property type="match status" value="2"/>
</dbReference>
<feature type="region of interest" description="Disordered" evidence="2">
    <location>
        <begin position="390"/>
        <end position="424"/>
    </location>
</feature>
<evidence type="ECO:0000313" key="4">
    <source>
        <dbReference type="Proteomes" id="UP001151582"/>
    </source>
</evidence>
<protein>
    <recommendedName>
        <fullName evidence="5">Pentatricopeptide repeat-containing protein</fullName>
    </recommendedName>
</protein>
<dbReference type="InterPro" id="IPR002885">
    <property type="entry name" value="PPR_rpt"/>
</dbReference>
<gene>
    <name evidence="3" type="ORF">H4R34_003513</name>
</gene>
<feature type="repeat" description="PPR" evidence="1">
    <location>
        <begin position="151"/>
        <end position="185"/>
    </location>
</feature>
<organism evidence="3 4">
    <name type="scientific">Dimargaris verticillata</name>
    <dbReference type="NCBI Taxonomy" id="2761393"/>
    <lineage>
        <taxon>Eukaryota</taxon>
        <taxon>Fungi</taxon>
        <taxon>Fungi incertae sedis</taxon>
        <taxon>Zoopagomycota</taxon>
        <taxon>Kickxellomycotina</taxon>
        <taxon>Dimargaritomycetes</taxon>
        <taxon>Dimargaritales</taxon>
        <taxon>Dimargaritaceae</taxon>
        <taxon>Dimargaris</taxon>
    </lineage>
</organism>
<sequence length="424" mass="48253">MSALFLRLARSAAAKPGLRVPAVSNTRALRATGAVGARTMASISQFTPPALPDYHCHGQPALVVPPALSSQLLADLRLAIWQLKSDTVWEIYMLLAERQQLQFLSARDHYNVFNSYSLRVFQGKHRTADSQVLDRVKFTWQNLHQYNHAPGLREYNHLLGFLSHQHDIDGIESMLREMQENGVEPDSYTHCVRFHAYAKLGQTDKAFAALEQLQQLNRIPYSYIKVALIELYGMIGRPTMAHAIYNQERTPASLQGVRVDTINVHITNAMLRALGRNGLLQEMRTVFTNAWLQGGRNGLNYISFEQMIRWHACHQRFDLAKQYFEVMQLEPFEFKATPRTFRLLVPPNALSTHGEYSRDMIHRMTDEYKFQPLDYMLDAVAEIFPQTEASLTDQESPISAFDNYDADKPDQPNLASDPAPFAAA</sequence>
<dbReference type="PANTHER" id="PTHR46862:SF3">
    <property type="entry name" value="OS07G0661900 PROTEIN"/>
    <property type="match status" value="1"/>
</dbReference>
<evidence type="ECO:0000256" key="1">
    <source>
        <dbReference type="PROSITE-ProRule" id="PRU00708"/>
    </source>
</evidence>
<accession>A0A9W8ED31</accession>
<dbReference type="PROSITE" id="PS51375">
    <property type="entry name" value="PPR"/>
    <property type="match status" value="1"/>
</dbReference>
<dbReference type="InterPro" id="IPR011990">
    <property type="entry name" value="TPR-like_helical_dom_sf"/>
</dbReference>
<proteinExistence type="predicted"/>
<dbReference type="NCBIfam" id="TIGR00756">
    <property type="entry name" value="PPR"/>
    <property type="match status" value="1"/>
</dbReference>
<dbReference type="PANTHER" id="PTHR46862">
    <property type="entry name" value="OS07G0661900 PROTEIN"/>
    <property type="match status" value="1"/>
</dbReference>
<dbReference type="Pfam" id="PF01535">
    <property type="entry name" value="PPR"/>
    <property type="match status" value="1"/>
</dbReference>
<evidence type="ECO:0008006" key="5">
    <source>
        <dbReference type="Google" id="ProtNLM"/>
    </source>
</evidence>
<keyword evidence="4" id="KW-1185">Reference proteome</keyword>
<comment type="caution">
    <text evidence="3">The sequence shown here is derived from an EMBL/GenBank/DDBJ whole genome shotgun (WGS) entry which is preliminary data.</text>
</comment>